<dbReference type="Pfam" id="PF04014">
    <property type="entry name" value="MazE_antitoxin"/>
    <property type="match status" value="1"/>
</dbReference>
<reference evidence="2 3" key="1">
    <citation type="submission" date="2017-11" db="EMBL/GenBank/DDBJ databases">
        <title>Genomic Encyclopedia of Type Strains, Phase III (KMG-III): the genomes of soil and plant-associated and newly described type strains.</title>
        <authorList>
            <person name="Whitman W."/>
        </authorList>
    </citation>
    <scope>NUCLEOTIDE SEQUENCE [LARGE SCALE GENOMIC DNA]</scope>
    <source>
        <strain evidence="2 3">UB-Domo-W1</strain>
    </source>
</reference>
<dbReference type="Proteomes" id="UP000229366">
    <property type="component" value="Unassembled WGS sequence"/>
</dbReference>
<dbReference type="EMBL" id="PGTX01000006">
    <property type="protein sequence ID" value="PJI76713.1"/>
    <property type="molecule type" value="Genomic_DNA"/>
</dbReference>
<sequence>MKKQLHLQIRQIGNSRGVVIPKVILEQVGFNEEVDLVVEDGTLILSKPKKSSREGWAEQAKAITEVGDDQLVLGDFNNDEDKDWIW</sequence>
<comment type="caution">
    <text evidence="2">The sequence shown here is derived from an EMBL/GenBank/DDBJ whole genome shotgun (WGS) entry which is preliminary data.</text>
</comment>
<dbReference type="AlphaFoldDB" id="A0A2M8VIN7"/>
<organism evidence="2 3">
    <name type="scientific">Polynucleobacter brandtiae</name>
    <dbReference type="NCBI Taxonomy" id="1938816"/>
    <lineage>
        <taxon>Bacteria</taxon>
        <taxon>Pseudomonadati</taxon>
        <taxon>Pseudomonadota</taxon>
        <taxon>Betaproteobacteria</taxon>
        <taxon>Burkholderiales</taxon>
        <taxon>Burkholderiaceae</taxon>
        <taxon>Polynucleobacter</taxon>
    </lineage>
</organism>
<dbReference type="SUPFAM" id="SSF89447">
    <property type="entry name" value="AbrB/MazE/MraZ-like"/>
    <property type="match status" value="1"/>
</dbReference>
<gene>
    <name evidence="2" type="ORF">B0G85_1920</name>
</gene>
<dbReference type="GO" id="GO:0003677">
    <property type="term" value="F:DNA binding"/>
    <property type="evidence" value="ECO:0007669"/>
    <property type="project" value="InterPro"/>
</dbReference>
<accession>A0A2M8VIN7</accession>
<evidence type="ECO:0000313" key="2">
    <source>
        <dbReference type="EMBL" id="PJI76713.1"/>
    </source>
</evidence>
<keyword evidence="3" id="KW-1185">Reference proteome</keyword>
<dbReference type="RefSeq" id="WP_198508798.1">
    <property type="nucleotide sequence ID" value="NZ_CBCSBW010000007.1"/>
</dbReference>
<dbReference type="SMART" id="SM00966">
    <property type="entry name" value="SpoVT_AbrB"/>
    <property type="match status" value="1"/>
</dbReference>
<evidence type="ECO:0000259" key="1">
    <source>
        <dbReference type="SMART" id="SM00966"/>
    </source>
</evidence>
<dbReference type="Gene3D" id="2.10.260.10">
    <property type="match status" value="1"/>
</dbReference>
<evidence type="ECO:0000313" key="3">
    <source>
        <dbReference type="Proteomes" id="UP000229366"/>
    </source>
</evidence>
<proteinExistence type="predicted"/>
<name>A0A2M8VIN7_9BURK</name>
<feature type="domain" description="SpoVT-AbrB" evidence="1">
    <location>
        <begin position="10"/>
        <end position="53"/>
    </location>
</feature>
<dbReference type="InterPro" id="IPR007159">
    <property type="entry name" value="SpoVT-AbrB_dom"/>
</dbReference>
<protein>
    <submittedName>
        <fullName evidence="2">Antitoxin MazE</fullName>
    </submittedName>
</protein>
<dbReference type="InterPro" id="IPR037914">
    <property type="entry name" value="SpoVT-AbrB_sf"/>
</dbReference>